<feature type="region of interest" description="Disordered" evidence="1">
    <location>
        <begin position="153"/>
        <end position="236"/>
    </location>
</feature>
<evidence type="ECO:0000256" key="1">
    <source>
        <dbReference type="SAM" id="MobiDB-lite"/>
    </source>
</evidence>
<dbReference type="AlphaFoldDB" id="C8X6L9"/>
<dbReference type="HOGENOM" id="CLU_893790_0_0_11"/>
<evidence type="ECO:0000313" key="3">
    <source>
        <dbReference type="Proteomes" id="UP000002218"/>
    </source>
</evidence>
<keyword evidence="3" id="KW-1185">Reference proteome</keyword>
<sequence>MPSLPGHSTLSAVAGRPTRPSSLSAAAQAATRNGKPVAFRIWSANTSWQRESSCRRWRWEVQFGHGTPYGVDLRRGRLRPSGPAAVVRPGRGRRRAGRHLGRPEVGWFRRSDQPQRDIRGDGRNTGRLPDGMPAGRPGLTALFLSRLEGRIRRALPRRPEHHSDPPGLDRDRRRADQSLDSPQPRPQRRVAAGLLLRRGIRTGHDGPRRRQRGRPRPVLPGAAGRRPGAGGDHGLQCRPVRVRRHPAQRGAGAARAVAVHRSGRAGNSLGRGRSRRRWSGLAGRTVRLRLRPRARADTPPDPVEMGVRAGG</sequence>
<feature type="region of interest" description="Disordered" evidence="1">
    <location>
        <begin position="80"/>
        <end position="138"/>
    </location>
</feature>
<feature type="region of interest" description="Disordered" evidence="1">
    <location>
        <begin position="289"/>
        <end position="311"/>
    </location>
</feature>
<dbReference type="EMBL" id="CP001737">
    <property type="protein sequence ID" value="ACV78874.1"/>
    <property type="molecule type" value="Genomic_DNA"/>
</dbReference>
<feature type="compositionally biased region" description="Basic residues" evidence="1">
    <location>
        <begin position="90"/>
        <end position="100"/>
    </location>
</feature>
<reference evidence="3" key="1">
    <citation type="submission" date="2009-09" db="EMBL/GenBank/DDBJ databases">
        <title>The complete genome of Nakamurella multipartita DSM 44233.</title>
        <authorList>
            <consortium name="US DOE Joint Genome Institute (JGI-PGF)"/>
            <person name="Lucas S."/>
            <person name="Copeland A."/>
            <person name="Lapidus A."/>
            <person name="Glavina del Rio T."/>
            <person name="Dalin E."/>
            <person name="Tice H."/>
            <person name="Bruce D."/>
            <person name="Goodwin L."/>
            <person name="Pitluck S."/>
            <person name="Kyrpides N."/>
            <person name="Mavromatis K."/>
            <person name="Ivanova N."/>
            <person name="Ovchinnikova G."/>
            <person name="Sims D."/>
            <person name="Meincke L."/>
            <person name="Brettin T."/>
            <person name="Detter J.C."/>
            <person name="Han C."/>
            <person name="Larimer F."/>
            <person name="Land M."/>
            <person name="Hauser L."/>
            <person name="Markowitz V."/>
            <person name="Cheng J.-F."/>
            <person name="Hugenholtz P."/>
            <person name="Woyke T."/>
            <person name="Wu D."/>
            <person name="Klenk H.-P."/>
            <person name="Eisen J.A."/>
        </authorList>
    </citation>
    <scope>NUCLEOTIDE SEQUENCE [LARGE SCALE GENOMIC DNA]</scope>
    <source>
        <strain evidence="3">ATCC 700099 / DSM 44233 / CIP 104796 / JCM 9543 / NBRC 105858 / Y-104</strain>
    </source>
</reference>
<feature type="compositionally biased region" description="Polar residues" evidence="1">
    <location>
        <begin position="1"/>
        <end position="11"/>
    </location>
</feature>
<dbReference type="InParanoid" id="C8X6L9"/>
<gene>
    <name evidence="2" type="ordered locus">Namu_2507</name>
</gene>
<evidence type="ECO:0000313" key="2">
    <source>
        <dbReference type="EMBL" id="ACV78874.1"/>
    </source>
</evidence>
<feature type="compositionally biased region" description="Basic and acidic residues" evidence="1">
    <location>
        <begin position="107"/>
        <end position="124"/>
    </location>
</feature>
<dbReference type="Proteomes" id="UP000002218">
    <property type="component" value="Chromosome"/>
</dbReference>
<reference evidence="2 3" key="2">
    <citation type="journal article" date="2010" name="Stand. Genomic Sci.">
        <title>Complete genome sequence of Nakamurella multipartita type strain (Y-104).</title>
        <authorList>
            <person name="Tice H."/>
            <person name="Mayilraj S."/>
            <person name="Sims D."/>
            <person name="Lapidus A."/>
            <person name="Nolan M."/>
            <person name="Lucas S."/>
            <person name="Glavina Del Rio T."/>
            <person name="Copeland A."/>
            <person name="Cheng J.F."/>
            <person name="Meincke L."/>
            <person name="Bruce D."/>
            <person name="Goodwin L."/>
            <person name="Pitluck S."/>
            <person name="Ivanova N."/>
            <person name="Mavromatis K."/>
            <person name="Ovchinnikova G."/>
            <person name="Pati A."/>
            <person name="Chen A."/>
            <person name="Palaniappan K."/>
            <person name="Land M."/>
            <person name="Hauser L."/>
            <person name="Chang Y.J."/>
            <person name="Jeffries C.D."/>
            <person name="Detter J.C."/>
            <person name="Brettin T."/>
            <person name="Rohde M."/>
            <person name="Goker M."/>
            <person name="Bristow J."/>
            <person name="Eisen J.A."/>
            <person name="Markowitz V."/>
            <person name="Hugenholtz P."/>
            <person name="Kyrpides N.C."/>
            <person name="Klenk H.P."/>
            <person name="Chen F."/>
        </authorList>
    </citation>
    <scope>NUCLEOTIDE SEQUENCE [LARGE SCALE GENOMIC DNA]</scope>
    <source>
        <strain evidence="3">ATCC 700099 / DSM 44233 / CIP 104796 / JCM 9543 / NBRC 105858 / Y-104</strain>
    </source>
</reference>
<accession>C8X6L9</accession>
<name>C8X6L9_NAKMY</name>
<dbReference type="KEGG" id="nml:Namu_2507"/>
<feature type="region of interest" description="Disordered" evidence="1">
    <location>
        <begin position="1"/>
        <end position="30"/>
    </location>
</feature>
<proteinExistence type="predicted"/>
<feature type="compositionally biased region" description="Basic and acidic residues" evidence="1">
    <location>
        <begin position="153"/>
        <end position="177"/>
    </location>
</feature>
<protein>
    <submittedName>
        <fullName evidence="2">Uncharacterized protein</fullName>
    </submittedName>
</protein>
<organism evidence="2 3">
    <name type="scientific">Nakamurella multipartita (strain ATCC 700099 / DSM 44233 / CIP 104796 / JCM 9543 / NBRC 105858 / Y-104)</name>
    <name type="common">Microsphaera multipartita</name>
    <dbReference type="NCBI Taxonomy" id="479431"/>
    <lineage>
        <taxon>Bacteria</taxon>
        <taxon>Bacillati</taxon>
        <taxon>Actinomycetota</taxon>
        <taxon>Actinomycetes</taxon>
        <taxon>Nakamurellales</taxon>
        <taxon>Nakamurellaceae</taxon>
        <taxon>Nakamurella</taxon>
    </lineage>
</organism>